<sequence length="113" mass="13278">MEQIFENDNIELSIYNDGSSASDFLLSEILERFLGMGYGKYRAVQYSSGRFLYFQDAFLLLVGSKYERIPEESTDRYTQYIIIFCLFIIGGRLYRVNEILLYHPEATKFSVHE</sequence>
<gene>
    <name evidence="1" type="ORF">VCS650_LOCUS14378</name>
</gene>
<evidence type="ECO:0000313" key="1">
    <source>
        <dbReference type="EMBL" id="CAF0994409.1"/>
    </source>
</evidence>
<dbReference type="OrthoDB" id="206708at2759"/>
<proteinExistence type="predicted"/>
<evidence type="ECO:0000313" key="2">
    <source>
        <dbReference type="Proteomes" id="UP000663891"/>
    </source>
</evidence>
<protein>
    <submittedName>
        <fullName evidence="1">Uncharacterized protein</fullName>
    </submittedName>
</protein>
<organism evidence="1 2">
    <name type="scientific">Adineta steineri</name>
    <dbReference type="NCBI Taxonomy" id="433720"/>
    <lineage>
        <taxon>Eukaryota</taxon>
        <taxon>Metazoa</taxon>
        <taxon>Spiralia</taxon>
        <taxon>Gnathifera</taxon>
        <taxon>Rotifera</taxon>
        <taxon>Eurotatoria</taxon>
        <taxon>Bdelloidea</taxon>
        <taxon>Adinetida</taxon>
        <taxon>Adinetidae</taxon>
        <taxon>Adineta</taxon>
    </lineage>
</organism>
<accession>A0A814GD78</accession>
<reference evidence="1" key="1">
    <citation type="submission" date="2021-02" db="EMBL/GenBank/DDBJ databases">
        <authorList>
            <person name="Nowell W R."/>
        </authorList>
    </citation>
    <scope>NUCLEOTIDE SEQUENCE</scope>
</reference>
<comment type="caution">
    <text evidence="1">The sequence shown here is derived from an EMBL/GenBank/DDBJ whole genome shotgun (WGS) entry which is preliminary data.</text>
</comment>
<dbReference type="AlphaFoldDB" id="A0A814GD78"/>
<dbReference type="Proteomes" id="UP000663891">
    <property type="component" value="Unassembled WGS sequence"/>
</dbReference>
<name>A0A814GD78_9BILA</name>
<dbReference type="EMBL" id="CAJNON010000120">
    <property type="protein sequence ID" value="CAF0994409.1"/>
    <property type="molecule type" value="Genomic_DNA"/>
</dbReference>